<dbReference type="HAMAP" id="MF_01940">
    <property type="entry name" value="RNA_CPDase"/>
    <property type="match status" value="1"/>
</dbReference>
<dbReference type="InterPro" id="IPR014051">
    <property type="entry name" value="Phosphoesterase_HXTX"/>
</dbReference>
<dbReference type="AlphaFoldDB" id="A0A840UPG7"/>
<dbReference type="PANTHER" id="PTHR35561">
    <property type="entry name" value="RNA 2',3'-CYCLIC PHOSPHODIESTERASE"/>
    <property type="match status" value="1"/>
</dbReference>
<dbReference type="InterPro" id="IPR004175">
    <property type="entry name" value="RNA_CPDase"/>
</dbReference>
<evidence type="ECO:0000256" key="1">
    <source>
        <dbReference type="ARBA" id="ARBA00022801"/>
    </source>
</evidence>
<proteinExistence type="inferred from homology"/>
<comment type="caution">
    <text evidence="4">The sequence shown here is derived from an EMBL/GenBank/DDBJ whole genome shotgun (WGS) entry which is preliminary data.</text>
</comment>
<comment type="function">
    <text evidence="2">Hydrolyzes RNA 2',3'-cyclic phosphodiester to an RNA 2'-phosphomonoester.</text>
</comment>
<dbReference type="RefSeq" id="WP_183350605.1">
    <property type="nucleotide sequence ID" value="NZ_JACHEO010000009.1"/>
</dbReference>
<evidence type="ECO:0000259" key="3">
    <source>
        <dbReference type="Pfam" id="PF02834"/>
    </source>
</evidence>
<feature type="domain" description="Phosphoesterase HXTX" evidence="3">
    <location>
        <begin position="93"/>
        <end position="167"/>
    </location>
</feature>
<dbReference type="EC" id="3.1.4.58" evidence="2"/>
<keyword evidence="1 2" id="KW-0378">Hydrolase</keyword>
<feature type="active site" description="Proton donor" evidence="2">
    <location>
        <position position="37"/>
    </location>
</feature>
<accession>A0A840UPG7</accession>
<dbReference type="Pfam" id="PF02834">
    <property type="entry name" value="LigT_PEase"/>
    <property type="match status" value="2"/>
</dbReference>
<sequence length="178" mass="19391">MTRLFTAVDIPTAIQDRLHQLGRQVPGARAVPAHQLHLTLTFIGAVDDQRLQPIRQALAAIAAPPFAITIQGIGCFPPRGPARIIWAGVRPQPLLHRLQGLIEASLVPCGIIGETRSYSPHITIARIKTPAAGDRKFAAAHAAFITEEIPVEEFILYSSRLTPQGAIHTVENRYPLIP</sequence>
<feature type="short sequence motif" description="HXTX 2" evidence="2">
    <location>
        <begin position="121"/>
        <end position="124"/>
    </location>
</feature>
<keyword evidence="5" id="KW-1185">Reference proteome</keyword>
<dbReference type="Proteomes" id="UP000539642">
    <property type="component" value="Unassembled WGS sequence"/>
</dbReference>
<dbReference type="NCBIfam" id="TIGR02258">
    <property type="entry name" value="2_5_ligase"/>
    <property type="match status" value="1"/>
</dbReference>
<dbReference type="GO" id="GO:0004113">
    <property type="term" value="F:2',3'-cyclic-nucleotide 3'-phosphodiesterase activity"/>
    <property type="evidence" value="ECO:0007669"/>
    <property type="project" value="InterPro"/>
</dbReference>
<dbReference type="SUPFAM" id="SSF55144">
    <property type="entry name" value="LigT-like"/>
    <property type="match status" value="1"/>
</dbReference>
<gene>
    <name evidence="4" type="ORF">HNQ81_001878</name>
</gene>
<dbReference type="Gene3D" id="3.90.1140.10">
    <property type="entry name" value="Cyclic phosphodiesterase"/>
    <property type="match status" value="1"/>
</dbReference>
<dbReference type="GO" id="GO:0016874">
    <property type="term" value="F:ligase activity"/>
    <property type="evidence" value="ECO:0007669"/>
    <property type="project" value="UniProtKB-KW"/>
</dbReference>
<evidence type="ECO:0000313" key="5">
    <source>
        <dbReference type="Proteomes" id="UP000539642"/>
    </source>
</evidence>
<feature type="active site" description="Proton acceptor" evidence="2">
    <location>
        <position position="121"/>
    </location>
</feature>
<evidence type="ECO:0000256" key="2">
    <source>
        <dbReference type="HAMAP-Rule" id="MF_01940"/>
    </source>
</evidence>
<dbReference type="EMBL" id="JACHEO010000009">
    <property type="protein sequence ID" value="MBB5348147.1"/>
    <property type="molecule type" value="Genomic_DNA"/>
</dbReference>
<evidence type="ECO:0000313" key="4">
    <source>
        <dbReference type="EMBL" id="MBB5348147.1"/>
    </source>
</evidence>
<protein>
    <recommendedName>
        <fullName evidence="2">RNA 2',3'-cyclic phosphodiesterase</fullName>
        <shortName evidence="2">RNA 2',3'-CPDase</shortName>
        <ecNumber evidence="2">3.1.4.58</ecNumber>
    </recommendedName>
</protein>
<feature type="short sequence motif" description="HXTX 1" evidence="2">
    <location>
        <begin position="37"/>
        <end position="40"/>
    </location>
</feature>
<name>A0A840UPG7_9BACT</name>
<keyword evidence="4" id="KW-0436">Ligase</keyword>
<dbReference type="InterPro" id="IPR009097">
    <property type="entry name" value="Cyclic_Pdiesterase"/>
</dbReference>
<comment type="similarity">
    <text evidence="2">Belongs to the 2H phosphoesterase superfamily. ThpR family.</text>
</comment>
<dbReference type="PANTHER" id="PTHR35561:SF1">
    <property type="entry name" value="RNA 2',3'-CYCLIC PHOSPHODIESTERASE"/>
    <property type="match status" value="1"/>
</dbReference>
<feature type="domain" description="Phosphoesterase HXTX" evidence="3">
    <location>
        <begin position="8"/>
        <end position="86"/>
    </location>
</feature>
<dbReference type="GO" id="GO:0008664">
    <property type="term" value="F:RNA 2',3'-cyclic 3'-phosphodiesterase activity"/>
    <property type="evidence" value="ECO:0007669"/>
    <property type="project" value="UniProtKB-EC"/>
</dbReference>
<reference evidence="4 5" key="1">
    <citation type="submission" date="2020-08" db="EMBL/GenBank/DDBJ databases">
        <title>Genomic Encyclopedia of Type Strains, Phase IV (KMG-IV): sequencing the most valuable type-strain genomes for metagenomic binning, comparative biology and taxonomic classification.</title>
        <authorList>
            <person name="Goeker M."/>
        </authorList>
    </citation>
    <scope>NUCLEOTIDE SEQUENCE [LARGE SCALE GENOMIC DNA]</scope>
    <source>
        <strain evidence="4 5">DSM 28570</strain>
    </source>
</reference>
<organism evidence="4 5">
    <name type="scientific">Desulfoprunum benzoelyticum</name>
    <dbReference type="NCBI Taxonomy" id="1506996"/>
    <lineage>
        <taxon>Bacteria</taxon>
        <taxon>Pseudomonadati</taxon>
        <taxon>Thermodesulfobacteriota</taxon>
        <taxon>Desulfobulbia</taxon>
        <taxon>Desulfobulbales</taxon>
        <taxon>Desulfobulbaceae</taxon>
        <taxon>Desulfoprunum</taxon>
    </lineage>
</organism>
<comment type="catalytic activity">
    <reaction evidence="2">
        <text>a 3'-end 2',3'-cyclophospho-ribonucleotide-RNA + H2O = a 3'-end 2'-phospho-ribonucleotide-RNA + H(+)</text>
        <dbReference type="Rhea" id="RHEA:11828"/>
        <dbReference type="Rhea" id="RHEA-COMP:10464"/>
        <dbReference type="Rhea" id="RHEA-COMP:17353"/>
        <dbReference type="ChEBI" id="CHEBI:15377"/>
        <dbReference type="ChEBI" id="CHEBI:15378"/>
        <dbReference type="ChEBI" id="CHEBI:83064"/>
        <dbReference type="ChEBI" id="CHEBI:173113"/>
        <dbReference type="EC" id="3.1.4.58"/>
    </reaction>
</comment>